<evidence type="ECO:0000313" key="2">
    <source>
        <dbReference type="Proteomes" id="UP000776276"/>
    </source>
</evidence>
<dbReference type="Proteomes" id="UP000776276">
    <property type="component" value="Unassembled WGS sequence"/>
</dbReference>
<protein>
    <submittedName>
        <fullName evidence="1">Uncharacterized protein</fullName>
    </submittedName>
</protein>
<sequence length="74" mass="8375">MTFSDTVILLPTKATDLVVMLKAELLDCWWRTGRERTIDEVIVNNMELICDMAADQLEFGLDWDGTVILGDELA</sequence>
<keyword evidence="2" id="KW-1185">Reference proteome</keyword>
<dbReference type="EMBL" id="JAHKRT010000003">
    <property type="protein sequence ID" value="MBU3077874.1"/>
    <property type="molecule type" value="Genomic_DNA"/>
</dbReference>
<name>A0ABS6BKU1_9SPHN</name>
<organism evidence="1 2">
    <name type="scientific">Sphingomonas quercus</name>
    <dbReference type="NCBI Taxonomy" id="2842451"/>
    <lineage>
        <taxon>Bacteria</taxon>
        <taxon>Pseudomonadati</taxon>
        <taxon>Pseudomonadota</taxon>
        <taxon>Alphaproteobacteria</taxon>
        <taxon>Sphingomonadales</taxon>
        <taxon>Sphingomonadaceae</taxon>
        <taxon>Sphingomonas</taxon>
    </lineage>
</organism>
<accession>A0ABS6BKU1</accession>
<gene>
    <name evidence="1" type="ORF">KOF26_08360</name>
</gene>
<dbReference type="RefSeq" id="WP_216323024.1">
    <property type="nucleotide sequence ID" value="NZ_JAHKRT010000003.1"/>
</dbReference>
<proteinExistence type="predicted"/>
<reference evidence="1 2" key="1">
    <citation type="submission" date="2021-06" db="EMBL/GenBank/DDBJ databases">
        <title>Sphingomonas sp. XMGL2, whole genome shotgun sequencing project.</title>
        <authorList>
            <person name="Zhao G."/>
            <person name="Shen L."/>
        </authorList>
    </citation>
    <scope>NUCLEOTIDE SEQUENCE [LARGE SCALE GENOMIC DNA]</scope>
    <source>
        <strain evidence="1 2">XMGL2</strain>
    </source>
</reference>
<comment type="caution">
    <text evidence="1">The sequence shown here is derived from an EMBL/GenBank/DDBJ whole genome shotgun (WGS) entry which is preliminary data.</text>
</comment>
<evidence type="ECO:0000313" key="1">
    <source>
        <dbReference type="EMBL" id="MBU3077874.1"/>
    </source>
</evidence>